<protein>
    <submittedName>
        <fullName evidence="1">Integrase</fullName>
    </submittedName>
</protein>
<gene>
    <name evidence="1" type="ORF">PPOP_0446</name>
</gene>
<evidence type="ECO:0000313" key="1">
    <source>
        <dbReference type="EMBL" id="GAC41105.1"/>
    </source>
</evidence>
<name>M9LFL0_PAEPP</name>
<organism evidence="1 2">
    <name type="scientific">Paenibacillus popilliae ATCC 14706</name>
    <dbReference type="NCBI Taxonomy" id="1212764"/>
    <lineage>
        <taxon>Bacteria</taxon>
        <taxon>Bacillati</taxon>
        <taxon>Bacillota</taxon>
        <taxon>Bacilli</taxon>
        <taxon>Bacillales</taxon>
        <taxon>Paenibacillaceae</taxon>
        <taxon>Paenibacillus</taxon>
    </lineage>
</organism>
<dbReference type="Proteomes" id="UP000029453">
    <property type="component" value="Unassembled WGS sequence"/>
</dbReference>
<accession>M9LFL0</accession>
<dbReference type="AlphaFoldDB" id="M9LFL0"/>
<proteinExistence type="predicted"/>
<sequence length="50" mass="5518">MVKNGEYFKMKEKGEKGMSITQIAKELQLLELGPPITGHGLRHTHASLLG</sequence>
<reference evidence="1 2" key="1">
    <citation type="submission" date="2012-10" db="EMBL/GenBank/DDBJ databases">
        <title>Draft Genome Sequence of Paenibacillus popilliae ATCC 14706T.</title>
        <authorList>
            <person name="Iiyama K."/>
            <person name="Mori K."/>
            <person name="Mon H."/>
            <person name="Chieda Y."/>
            <person name="Lee J.M."/>
            <person name="Kusakabe T."/>
            <person name="Tashiro K."/>
            <person name="Asano S."/>
            <person name="Yasunaga-Aoki C."/>
            <person name="Shimizu S."/>
        </authorList>
    </citation>
    <scope>NUCLEOTIDE SEQUENCE [LARGE SCALE GENOMIC DNA]</scope>
    <source>
        <strain evidence="1 2">ATCC 14706</strain>
    </source>
</reference>
<dbReference type="EMBL" id="BALG01000021">
    <property type="protein sequence ID" value="GAC41105.1"/>
    <property type="molecule type" value="Genomic_DNA"/>
</dbReference>
<keyword evidence="2" id="KW-1185">Reference proteome</keyword>
<comment type="caution">
    <text evidence="1">The sequence shown here is derived from an EMBL/GenBank/DDBJ whole genome shotgun (WGS) entry which is preliminary data.</text>
</comment>
<evidence type="ECO:0000313" key="2">
    <source>
        <dbReference type="Proteomes" id="UP000029453"/>
    </source>
</evidence>